<dbReference type="OrthoDB" id="159383at2"/>
<dbReference type="Gene3D" id="2.30.110.10">
    <property type="entry name" value="Electron Transport, Fmn-binding Protein, Chain A"/>
    <property type="match status" value="1"/>
</dbReference>
<dbReference type="GO" id="GO:0016627">
    <property type="term" value="F:oxidoreductase activity, acting on the CH-CH group of donors"/>
    <property type="evidence" value="ECO:0007669"/>
    <property type="project" value="TreeGrafter"/>
</dbReference>
<dbReference type="RefSeq" id="WP_144587191.1">
    <property type="nucleotide sequence ID" value="NZ_VJWX01000075.1"/>
</dbReference>
<dbReference type="EMBL" id="VJWX01000075">
    <property type="protein sequence ID" value="TVT54210.1"/>
    <property type="molecule type" value="Genomic_DNA"/>
</dbReference>
<sequence length="145" mass="16120">MYEMTRAQWWEFAGTGTRTGKLGLTRADGSPHVTPIWFVLDETADGDELVFNTGRDTVKGRILRRDPRLSLVVDEQEPPYAFVQFTAVATLHEDLDEMLPFSTAVGARYMGADRGEEFGKRNAVPGEYLVRARITKVIALGGLAD</sequence>
<accession>A0A558CZP2</accession>
<dbReference type="SUPFAM" id="SSF50475">
    <property type="entry name" value="FMN-binding split barrel"/>
    <property type="match status" value="1"/>
</dbReference>
<protein>
    <submittedName>
        <fullName evidence="3">PPOX class F420-dependent oxidoreductase</fullName>
    </submittedName>
</protein>
<gene>
    <name evidence="3" type="ORF">FNH05_10685</name>
</gene>
<dbReference type="GO" id="GO:0070967">
    <property type="term" value="F:coenzyme F420 binding"/>
    <property type="evidence" value="ECO:0007669"/>
    <property type="project" value="TreeGrafter"/>
</dbReference>
<name>A0A558CZP2_9PSEU</name>
<organism evidence="3 4">
    <name type="scientific">Amycolatopsis rhizosphaerae</name>
    <dbReference type="NCBI Taxonomy" id="2053003"/>
    <lineage>
        <taxon>Bacteria</taxon>
        <taxon>Bacillati</taxon>
        <taxon>Actinomycetota</taxon>
        <taxon>Actinomycetes</taxon>
        <taxon>Pseudonocardiales</taxon>
        <taxon>Pseudonocardiaceae</taxon>
        <taxon>Amycolatopsis</taxon>
    </lineage>
</organism>
<keyword evidence="4" id="KW-1185">Reference proteome</keyword>
<reference evidence="3 4" key="1">
    <citation type="submission" date="2019-07" db="EMBL/GenBank/DDBJ databases">
        <authorList>
            <person name="Duangmal K."/>
            <person name="Teo W.F.A."/>
        </authorList>
    </citation>
    <scope>NUCLEOTIDE SEQUENCE [LARGE SCALE GENOMIC DNA]</scope>
    <source>
        <strain evidence="3 4">TBRC 6029</strain>
    </source>
</reference>
<dbReference type="Pfam" id="PF01243">
    <property type="entry name" value="PNPOx_N"/>
    <property type="match status" value="1"/>
</dbReference>
<dbReference type="InterPro" id="IPR019920">
    <property type="entry name" value="F420-binding_dom_put"/>
</dbReference>
<dbReference type="PANTHER" id="PTHR35176">
    <property type="entry name" value="HEME OXYGENASE HI_0854-RELATED"/>
    <property type="match status" value="1"/>
</dbReference>
<keyword evidence="1" id="KW-0560">Oxidoreductase</keyword>
<dbReference type="InterPro" id="IPR012349">
    <property type="entry name" value="Split_barrel_FMN-bd"/>
</dbReference>
<dbReference type="AlphaFoldDB" id="A0A558CZP2"/>
<evidence type="ECO:0000313" key="4">
    <source>
        <dbReference type="Proteomes" id="UP000320011"/>
    </source>
</evidence>
<evidence type="ECO:0000313" key="3">
    <source>
        <dbReference type="EMBL" id="TVT54210.1"/>
    </source>
</evidence>
<dbReference type="NCBIfam" id="TIGR03618">
    <property type="entry name" value="Rv1155_F420"/>
    <property type="match status" value="1"/>
</dbReference>
<proteinExistence type="predicted"/>
<dbReference type="InterPro" id="IPR052019">
    <property type="entry name" value="F420H2_bilvrd_red/Heme_oxyg"/>
</dbReference>
<comment type="caution">
    <text evidence="3">The sequence shown here is derived from an EMBL/GenBank/DDBJ whole genome shotgun (WGS) entry which is preliminary data.</text>
</comment>
<dbReference type="GO" id="GO:0005829">
    <property type="term" value="C:cytosol"/>
    <property type="evidence" value="ECO:0007669"/>
    <property type="project" value="TreeGrafter"/>
</dbReference>
<dbReference type="Proteomes" id="UP000320011">
    <property type="component" value="Unassembled WGS sequence"/>
</dbReference>
<dbReference type="PANTHER" id="PTHR35176:SF1">
    <property type="entry name" value="F420H(2)-DEPENDENT BILIVERDIN REDUCTASE"/>
    <property type="match status" value="1"/>
</dbReference>
<feature type="domain" description="Pyridoxamine 5'-phosphate oxidase N-terminal" evidence="2">
    <location>
        <begin position="18"/>
        <end position="125"/>
    </location>
</feature>
<evidence type="ECO:0000256" key="1">
    <source>
        <dbReference type="ARBA" id="ARBA00023002"/>
    </source>
</evidence>
<evidence type="ECO:0000259" key="2">
    <source>
        <dbReference type="Pfam" id="PF01243"/>
    </source>
</evidence>
<dbReference type="InterPro" id="IPR011576">
    <property type="entry name" value="Pyridox_Oxase_N"/>
</dbReference>
<reference evidence="3 4" key="2">
    <citation type="submission" date="2019-08" db="EMBL/GenBank/DDBJ databases">
        <title>Amycolatopsis acidicola sp. nov., isolated from peat swamp forest soil.</title>
        <authorList>
            <person name="Srisuk N."/>
        </authorList>
    </citation>
    <scope>NUCLEOTIDE SEQUENCE [LARGE SCALE GENOMIC DNA]</scope>
    <source>
        <strain evidence="3 4">TBRC 6029</strain>
    </source>
</reference>